<keyword evidence="2" id="KW-0472">Membrane</keyword>
<sequence>MPPTAPPTAGETAPPAEPEPAPEPAAAAPDGDSEAAPTVYKPRRRGRTARLIAVAAVLGVVAGGGVGYRIQQQRDPTPPPPLTGAMPAQPKGAGPAVPALPVSQDRAALYDGDLLKFLVQVPKSGEDPERLRVPLWDYAETFDKPAGAFEDMASDDFQQGARADWTDAHGVFREVDLTQFRDEASPSARARFSEWWADIDGYTWLGPSEQIAGVQNGSVWPSGEEWKKSGFQPEYRGHGLAEVGNILIEVFVDSPRPVKSSTVRTLIDQQLERL</sequence>
<organism evidence="3 4">
    <name type="scientific">Streptomyces polygonati</name>
    <dbReference type="NCBI Taxonomy" id="1617087"/>
    <lineage>
        <taxon>Bacteria</taxon>
        <taxon>Bacillati</taxon>
        <taxon>Actinomycetota</taxon>
        <taxon>Actinomycetes</taxon>
        <taxon>Kitasatosporales</taxon>
        <taxon>Streptomycetaceae</taxon>
        <taxon>Streptomyces</taxon>
    </lineage>
</organism>
<feature type="region of interest" description="Disordered" evidence="1">
    <location>
        <begin position="70"/>
        <end position="96"/>
    </location>
</feature>
<feature type="transmembrane region" description="Helical" evidence="2">
    <location>
        <begin position="51"/>
        <end position="70"/>
    </location>
</feature>
<evidence type="ECO:0000256" key="2">
    <source>
        <dbReference type="SAM" id="Phobius"/>
    </source>
</evidence>
<reference evidence="4" key="1">
    <citation type="journal article" date="2019" name="Int. J. Syst. Evol. Microbiol.">
        <title>The Global Catalogue of Microorganisms (GCM) 10K type strain sequencing project: providing services to taxonomists for standard genome sequencing and annotation.</title>
        <authorList>
            <consortium name="The Broad Institute Genomics Platform"/>
            <consortium name="The Broad Institute Genome Sequencing Center for Infectious Disease"/>
            <person name="Wu L."/>
            <person name="Ma J."/>
        </authorList>
    </citation>
    <scope>NUCLEOTIDE SEQUENCE [LARGE SCALE GENOMIC DNA]</scope>
    <source>
        <strain evidence="4">CGMCC 4.7237</strain>
    </source>
</reference>
<evidence type="ECO:0000313" key="4">
    <source>
        <dbReference type="Proteomes" id="UP001595765"/>
    </source>
</evidence>
<gene>
    <name evidence="3" type="ORF">ACFO3J_01655</name>
</gene>
<comment type="caution">
    <text evidence="3">The sequence shown here is derived from an EMBL/GenBank/DDBJ whole genome shotgun (WGS) entry which is preliminary data.</text>
</comment>
<feature type="region of interest" description="Disordered" evidence="1">
    <location>
        <begin position="1"/>
        <end position="44"/>
    </location>
</feature>
<keyword evidence="2" id="KW-1133">Transmembrane helix</keyword>
<dbReference type="Proteomes" id="UP001595765">
    <property type="component" value="Unassembled WGS sequence"/>
</dbReference>
<protein>
    <recommendedName>
        <fullName evidence="5">Serine/threonine protein kinase</fullName>
    </recommendedName>
</protein>
<name>A0ABV8HDZ5_9ACTN</name>
<keyword evidence="2" id="KW-0812">Transmembrane</keyword>
<feature type="compositionally biased region" description="Low complexity" evidence="1">
    <location>
        <begin position="24"/>
        <end position="37"/>
    </location>
</feature>
<evidence type="ECO:0000256" key="1">
    <source>
        <dbReference type="SAM" id="MobiDB-lite"/>
    </source>
</evidence>
<keyword evidence="4" id="KW-1185">Reference proteome</keyword>
<evidence type="ECO:0008006" key="5">
    <source>
        <dbReference type="Google" id="ProtNLM"/>
    </source>
</evidence>
<dbReference type="RefSeq" id="WP_386425215.1">
    <property type="nucleotide sequence ID" value="NZ_JBHSBB010000002.1"/>
</dbReference>
<accession>A0ABV8HDZ5</accession>
<dbReference type="EMBL" id="JBHSBB010000002">
    <property type="protein sequence ID" value="MFC4030173.1"/>
    <property type="molecule type" value="Genomic_DNA"/>
</dbReference>
<evidence type="ECO:0000313" key="3">
    <source>
        <dbReference type="EMBL" id="MFC4030173.1"/>
    </source>
</evidence>
<proteinExistence type="predicted"/>